<feature type="transmembrane region" description="Helical" evidence="3">
    <location>
        <begin position="285"/>
        <end position="305"/>
    </location>
</feature>
<keyword evidence="3" id="KW-0328">Glycosyltransferase</keyword>
<dbReference type="InterPro" id="IPR016093">
    <property type="entry name" value="MIR_motif"/>
</dbReference>
<comment type="catalytic activity">
    <reaction evidence="3">
        <text>a di-trans,poly-cis-dolichyl beta-D-mannosyl phosphate + L-seryl-[protein] = 3-O-(alpha-D-mannosyl)-L-seryl-[protein] + a di-trans,poly-cis-dolichyl phosphate + H(+)</text>
        <dbReference type="Rhea" id="RHEA:17377"/>
        <dbReference type="Rhea" id="RHEA-COMP:9863"/>
        <dbReference type="Rhea" id="RHEA-COMP:13546"/>
        <dbReference type="Rhea" id="RHEA-COMP:19498"/>
        <dbReference type="Rhea" id="RHEA-COMP:19501"/>
        <dbReference type="ChEBI" id="CHEBI:15378"/>
        <dbReference type="ChEBI" id="CHEBI:29999"/>
        <dbReference type="ChEBI" id="CHEBI:57683"/>
        <dbReference type="ChEBI" id="CHEBI:58211"/>
        <dbReference type="ChEBI" id="CHEBI:137321"/>
        <dbReference type="EC" id="2.4.1.109"/>
    </reaction>
</comment>
<name>A0AAD5UG39_9FUNG</name>
<feature type="domain" description="MIR" evidence="4">
    <location>
        <begin position="89"/>
        <end position="148"/>
    </location>
</feature>
<keyword evidence="3" id="KW-0812">Transmembrane</keyword>
<feature type="domain" description="MIR" evidence="4">
    <location>
        <begin position="151"/>
        <end position="207"/>
    </location>
</feature>
<evidence type="ECO:0000256" key="3">
    <source>
        <dbReference type="RuleBase" id="RU367007"/>
    </source>
</evidence>
<feature type="transmembrane region" description="Helical" evidence="3">
    <location>
        <begin position="348"/>
        <end position="366"/>
    </location>
</feature>
<dbReference type="AlphaFoldDB" id="A0AAD5UG39"/>
<evidence type="ECO:0000259" key="4">
    <source>
        <dbReference type="PROSITE" id="PS50919"/>
    </source>
</evidence>
<keyword evidence="3" id="KW-0808">Transferase</keyword>
<gene>
    <name evidence="5" type="ORF">HK103_005148</name>
</gene>
<keyword evidence="2" id="KW-0325">Glycoprotein</keyword>
<dbReference type="SUPFAM" id="SSF82109">
    <property type="entry name" value="MIR domain"/>
    <property type="match status" value="1"/>
</dbReference>
<dbReference type="PANTHER" id="PTHR10050">
    <property type="entry name" value="DOLICHYL-PHOSPHATE-MANNOSE--PROTEIN MANNOSYLTRANSFERASE"/>
    <property type="match status" value="1"/>
</dbReference>
<comment type="caution">
    <text evidence="5">The sequence shown here is derived from an EMBL/GenBank/DDBJ whole genome shotgun (WGS) entry which is preliminary data.</text>
</comment>
<feature type="domain" description="MIR" evidence="4">
    <location>
        <begin position="19"/>
        <end position="73"/>
    </location>
</feature>
<evidence type="ECO:0000256" key="1">
    <source>
        <dbReference type="ARBA" id="ARBA00022737"/>
    </source>
</evidence>
<comment type="similarity">
    <text evidence="3">Belongs to the glycosyltransferase 39 family.</text>
</comment>
<dbReference type="GO" id="GO:0004169">
    <property type="term" value="F:dolichyl-phosphate-mannose-protein mannosyltransferase activity"/>
    <property type="evidence" value="ECO:0007669"/>
    <property type="project" value="UniProtKB-UniRule"/>
</dbReference>
<comment type="catalytic activity">
    <reaction evidence="3">
        <text>a di-trans,poly-cis-dolichyl beta-D-mannosyl phosphate + L-threonyl-[protein] = 3-O-(alpha-D-mannosyl)-L-threonyl-[protein] + a di-trans,poly-cis-dolichyl phosphate + H(+)</text>
        <dbReference type="Rhea" id="RHEA:53396"/>
        <dbReference type="Rhea" id="RHEA-COMP:11060"/>
        <dbReference type="Rhea" id="RHEA-COMP:13547"/>
        <dbReference type="Rhea" id="RHEA-COMP:19498"/>
        <dbReference type="Rhea" id="RHEA-COMP:19501"/>
        <dbReference type="ChEBI" id="CHEBI:15378"/>
        <dbReference type="ChEBI" id="CHEBI:30013"/>
        <dbReference type="ChEBI" id="CHEBI:57683"/>
        <dbReference type="ChEBI" id="CHEBI:58211"/>
        <dbReference type="ChEBI" id="CHEBI:137323"/>
        <dbReference type="EC" id="2.4.1.109"/>
    </reaction>
</comment>
<comment type="pathway">
    <text evidence="3">Protein modification; protein glycosylation.</text>
</comment>
<keyword evidence="1" id="KW-0677">Repeat</keyword>
<evidence type="ECO:0000313" key="5">
    <source>
        <dbReference type="EMBL" id="KAJ3256774.1"/>
    </source>
</evidence>
<keyword evidence="6" id="KW-1185">Reference proteome</keyword>
<comment type="function">
    <text evidence="3">Transfers mannose from Dol-P-mannose to Ser or Thr residues on proteins.</text>
</comment>
<feature type="transmembrane region" description="Helical" evidence="3">
    <location>
        <begin position="325"/>
        <end position="342"/>
    </location>
</feature>
<dbReference type="Pfam" id="PF02815">
    <property type="entry name" value="MIR"/>
    <property type="match status" value="1"/>
</dbReference>
<keyword evidence="3" id="KW-0472">Membrane</keyword>
<dbReference type="InterPro" id="IPR032421">
    <property type="entry name" value="PMT_4TMC"/>
</dbReference>
<keyword evidence="3" id="KW-1133">Transmembrane helix</keyword>
<evidence type="ECO:0000256" key="2">
    <source>
        <dbReference type="ARBA" id="ARBA00023180"/>
    </source>
</evidence>
<dbReference type="GO" id="GO:0005789">
    <property type="term" value="C:endoplasmic reticulum membrane"/>
    <property type="evidence" value="ECO:0007669"/>
    <property type="project" value="UniProtKB-SubCell"/>
</dbReference>
<organism evidence="5 6">
    <name type="scientific">Boothiomyces macroporosus</name>
    <dbReference type="NCBI Taxonomy" id="261099"/>
    <lineage>
        <taxon>Eukaryota</taxon>
        <taxon>Fungi</taxon>
        <taxon>Fungi incertae sedis</taxon>
        <taxon>Chytridiomycota</taxon>
        <taxon>Chytridiomycota incertae sedis</taxon>
        <taxon>Chytridiomycetes</taxon>
        <taxon>Rhizophydiales</taxon>
        <taxon>Terramycetaceae</taxon>
        <taxon>Boothiomyces</taxon>
    </lineage>
</organism>
<dbReference type="Gene3D" id="2.80.10.50">
    <property type="match status" value="1"/>
</dbReference>
<proteinExistence type="inferred from homology"/>
<dbReference type="Pfam" id="PF16192">
    <property type="entry name" value="PMT_4TMC"/>
    <property type="match status" value="1"/>
</dbReference>
<feature type="transmembrane region" description="Helical" evidence="3">
    <location>
        <begin position="378"/>
        <end position="395"/>
    </location>
</feature>
<dbReference type="SMART" id="SM00472">
    <property type="entry name" value="MIR"/>
    <property type="match status" value="3"/>
</dbReference>
<dbReference type="Proteomes" id="UP001210925">
    <property type="component" value="Unassembled WGS sequence"/>
</dbReference>
<accession>A0AAD5UG39</accession>
<reference evidence="5" key="1">
    <citation type="submission" date="2020-05" db="EMBL/GenBank/DDBJ databases">
        <title>Phylogenomic resolution of chytrid fungi.</title>
        <authorList>
            <person name="Stajich J.E."/>
            <person name="Amses K."/>
            <person name="Simmons R."/>
            <person name="Seto K."/>
            <person name="Myers J."/>
            <person name="Bonds A."/>
            <person name="Quandt C.A."/>
            <person name="Barry K."/>
            <person name="Liu P."/>
            <person name="Grigoriev I."/>
            <person name="Longcore J.E."/>
            <person name="James T.Y."/>
        </authorList>
    </citation>
    <scope>NUCLEOTIDE SEQUENCE</scope>
    <source>
        <strain evidence="5">PLAUS21</strain>
    </source>
</reference>
<comment type="subcellular location">
    <subcellularLocation>
        <location evidence="3">Endoplasmic reticulum membrane</location>
        <topology evidence="3">Multi-pass membrane protein</topology>
    </subcellularLocation>
</comment>
<dbReference type="InterPro" id="IPR036300">
    <property type="entry name" value="MIR_dom_sf"/>
</dbReference>
<dbReference type="PANTHER" id="PTHR10050:SF50">
    <property type="entry name" value="DOLICHYL-PHOSPHATE-MANNOSE--PROTEIN MANNOSYLTRANSFERASE 1-RELATED"/>
    <property type="match status" value="1"/>
</dbReference>
<dbReference type="EMBL" id="JADGKB010000046">
    <property type="protein sequence ID" value="KAJ3256774.1"/>
    <property type="molecule type" value="Genomic_DNA"/>
</dbReference>
<dbReference type="InterPro" id="IPR027005">
    <property type="entry name" value="PMT-like"/>
</dbReference>
<dbReference type="PROSITE" id="PS50919">
    <property type="entry name" value="MIR"/>
    <property type="match status" value="3"/>
</dbReference>
<dbReference type="EC" id="2.4.1.109" evidence="3"/>
<sequence>MGPDFQSTLVGSTVTKESFKDIAYGSKIVIRHEDSKGGYLHSHTAAYPGGSKQQQITCYPHRDPNSYFLVEYPVVYENNTSVRQPIEGFKKIKNHDRIRLRHIETQRNLHSHNVRPVFNDDKDVNEVSCYGSDAVIGDANDTWEIITDDDSEEIEAMNSKIKLRHVNTGCFLSSRTKKLPEWAFGQQEVTCSSKTIHDLTIWRIEYSEHPEQPEGSAKTRYKPPSFLRNFIELHKAMWNSNKGLTSSHPYESRPLDWPFMNRGISFWRAKPDEYGIYLIGNPVSWWSGTVAVFLYGLYELVKLLLEKRQNMIQTSSYFKDMMSGLWFFAVGWFIHLFPFILMKRQLFLHHYLPSLYFSLLALGAMFDIATFKLKKGQWAVAAVFLLIVVRTYIQFAPLTYGYKQSHAACKSLKWRSKWDFWCGSE</sequence>
<comment type="caution">
    <text evidence="3">Lacks conserved residue(s) required for the propagation of feature annotation.</text>
</comment>
<protein>
    <recommendedName>
        <fullName evidence="3">Dolichyl-phosphate-mannose--protein mannosyltransferase</fullName>
        <ecNumber evidence="3">2.4.1.109</ecNumber>
    </recommendedName>
</protein>
<keyword evidence="3" id="KW-0256">Endoplasmic reticulum</keyword>
<evidence type="ECO:0000313" key="6">
    <source>
        <dbReference type="Proteomes" id="UP001210925"/>
    </source>
</evidence>